<dbReference type="Gene3D" id="1.10.260.40">
    <property type="entry name" value="lambda repressor-like DNA-binding domains"/>
    <property type="match status" value="1"/>
</dbReference>
<dbReference type="InterPro" id="IPR001387">
    <property type="entry name" value="Cro/C1-type_HTH"/>
</dbReference>
<dbReference type="PROSITE" id="PS50943">
    <property type="entry name" value="HTH_CROC1"/>
    <property type="match status" value="1"/>
</dbReference>
<proteinExistence type="predicted"/>
<dbReference type="EMBL" id="DRKP01000029">
    <property type="protein sequence ID" value="HEB95292.1"/>
    <property type="molecule type" value="Genomic_DNA"/>
</dbReference>
<reference evidence="2" key="1">
    <citation type="journal article" date="2020" name="mSystems">
        <title>Genome- and Community-Level Interaction Insights into Carbon Utilization and Element Cycling Functions of Hydrothermarchaeota in Hydrothermal Sediment.</title>
        <authorList>
            <person name="Zhou Z."/>
            <person name="Liu Y."/>
            <person name="Xu W."/>
            <person name="Pan J."/>
            <person name="Luo Z.H."/>
            <person name="Li M."/>
        </authorList>
    </citation>
    <scope>NUCLEOTIDE SEQUENCE [LARGE SCALE GENOMIC DNA]</scope>
    <source>
        <strain evidence="2">HyVt-443</strain>
    </source>
</reference>
<evidence type="ECO:0000313" key="3">
    <source>
        <dbReference type="Proteomes" id="UP000886251"/>
    </source>
</evidence>
<gene>
    <name evidence="2" type="ORF">ENI96_02535</name>
</gene>
<dbReference type="CDD" id="cd00093">
    <property type="entry name" value="HTH_XRE"/>
    <property type="match status" value="1"/>
</dbReference>
<dbReference type="Pfam" id="PF01381">
    <property type="entry name" value="HTH_3"/>
    <property type="match status" value="1"/>
</dbReference>
<dbReference type="Proteomes" id="UP000886251">
    <property type="component" value="Unassembled WGS sequence"/>
</dbReference>
<dbReference type="SUPFAM" id="SSF47413">
    <property type="entry name" value="lambda repressor-like DNA-binding domains"/>
    <property type="match status" value="1"/>
</dbReference>
<protein>
    <submittedName>
        <fullName evidence="2">XRE family transcriptional regulator</fullName>
    </submittedName>
</protein>
<evidence type="ECO:0000313" key="2">
    <source>
        <dbReference type="EMBL" id="HEB95292.1"/>
    </source>
</evidence>
<dbReference type="SMART" id="SM00530">
    <property type="entry name" value="HTH_XRE"/>
    <property type="match status" value="1"/>
</dbReference>
<sequence>MSEPVKRLIEHLVTIARERGMTQAELARRAGMTAVGLSKAKARGDIRASSLQRLAAVLGLELALLPRRSRAAAAIRAGRFFRIGGEAAGGGEE</sequence>
<name>A0A831RHD6_9GAMM</name>
<feature type="domain" description="HTH cro/C1-type" evidence="1">
    <location>
        <begin position="18"/>
        <end position="65"/>
    </location>
</feature>
<accession>A0A831RHD6</accession>
<dbReference type="AlphaFoldDB" id="A0A831RHD6"/>
<evidence type="ECO:0000259" key="1">
    <source>
        <dbReference type="PROSITE" id="PS50943"/>
    </source>
</evidence>
<dbReference type="GO" id="GO:0003677">
    <property type="term" value="F:DNA binding"/>
    <property type="evidence" value="ECO:0007669"/>
    <property type="project" value="InterPro"/>
</dbReference>
<dbReference type="InterPro" id="IPR010982">
    <property type="entry name" value="Lambda_DNA-bd_dom_sf"/>
</dbReference>
<organism evidence="2 3">
    <name type="scientific">Sedimenticola thiotaurini</name>
    <dbReference type="NCBI Taxonomy" id="1543721"/>
    <lineage>
        <taxon>Bacteria</taxon>
        <taxon>Pseudomonadati</taxon>
        <taxon>Pseudomonadota</taxon>
        <taxon>Gammaproteobacteria</taxon>
        <taxon>Chromatiales</taxon>
        <taxon>Sedimenticolaceae</taxon>
        <taxon>Sedimenticola</taxon>
    </lineage>
</organism>
<comment type="caution">
    <text evidence="2">The sequence shown here is derived from an EMBL/GenBank/DDBJ whole genome shotgun (WGS) entry which is preliminary data.</text>
</comment>